<dbReference type="FunCoup" id="Q97X50">
    <property type="interactions" value="13"/>
</dbReference>
<evidence type="ECO:0000313" key="8">
    <source>
        <dbReference type="Proteomes" id="UP000001974"/>
    </source>
</evidence>
<feature type="transmembrane region" description="Helical" evidence="6">
    <location>
        <begin position="167"/>
        <end position="185"/>
    </location>
</feature>
<dbReference type="eggNOG" id="arCOG03448">
    <property type="taxonomic scope" value="Archaea"/>
</dbReference>
<evidence type="ECO:0000256" key="5">
    <source>
        <dbReference type="ARBA" id="ARBA00023136"/>
    </source>
</evidence>
<gene>
    <name evidence="7" type="ordered locus">SSO1905</name>
</gene>
<keyword evidence="8" id="KW-1185">Reference proteome</keyword>
<reference evidence="8" key="1">
    <citation type="journal article" date="2001" name="Proc. Natl. Acad. Sci. U.S.A.">
        <title>The complete genome of the crenarchaeon Sulfolobus solfataricus P2.</title>
        <authorList>
            <person name="She Q."/>
            <person name="Singh R.K."/>
            <person name="Confalonieri F."/>
            <person name="Zivanovic Y."/>
            <person name="Allard G."/>
            <person name="Awayez M.J."/>
            <person name="Chan-Weiher C.C.-Y."/>
            <person name="Clausen I.G."/>
            <person name="Curtis B.A."/>
            <person name="De Moors A."/>
            <person name="Erauso G."/>
            <person name="Fletcher C."/>
            <person name="Gordon P.M.K."/>
            <person name="Heikamp-de Jong I."/>
            <person name="Jeffries A.C."/>
            <person name="Kozera C.J."/>
            <person name="Medina N."/>
            <person name="Peng X."/>
            <person name="Thi-Ngoc H.P."/>
            <person name="Redder P."/>
            <person name="Schenk M.E."/>
            <person name="Theriault C."/>
            <person name="Tolstrup N."/>
            <person name="Charlebois R.L."/>
            <person name="Doolittle W.F."/>
            <person name="Duguet M."/>
            <person name="Gaasterland T."/>
            <person name="Garrett R.A."/>
            <person name="Ragan M.A."/>
            <person name="Sensen C.W."/>
            <person name="Van der Oost J."/>
        </authorList>
    </citation>
    <scope>NUCLEOTIDE SEQUENCE [LARGE SCALE GENOMIC DNA]</scope>
    <source>
        <strain evidence="8">ATCC 35092 / DSM 1617 / JCM 11322 / P2</strain>
    </source>
</reference>
<sequence>MSDQEINHVNLDLTEYNQGRAVVPDNYYNPNIAPLSKNSKTWTWVNYTTIWAGMIHNVPAFMLAGLLTFEFGPLIALTVIAIAYFTLLIALYLNGHIGVKWGVPFPSSIRPMFGIRGARIPVIMRAISALFWFSVETYAGGLILDALISIFYPLWSTFSVNLLGMPLHMALSFFLFWLLNVLVLFKGMDEIKKFELIAGPLVIIILGGLMIHVATLANGLSPLFQIKASNVSLPNIALGISTMAGFWATLVLNIPDFTRFSRSQKDQLIRQAIGLPILTLLFSFIAVGLTSAVIYIYNIPSSEAINYVNPVNIMFLFTNNPYITLVLGISLVIATISVNVAANIVSPVYDLISLFPKRLNTWSKSAIVSAILGLLYSPWLWYNNASSIENVINLIGAGLGSVAGVMIAHYWILEKTEIKLAELFKPNGRYWYVSGYNINALIAMVIGFSVPVIGFLVPQLALLYDYGWYLGLFLSLMIYLGLEKKRIT</sequence>
<feature type="transmembrane region" description="Helical" evidence="6">
    <location>
        <begin position="366"/>
        <end position="382"/>
    </location>
</feature>
<evidence type="ECO:0000256" key="6">
    <source>
        <dbReference type="SAM" id="Phobius"/>
    </source>
</evidence>
<protein>
    <submittedName>
        <fullName evidence="7">Allantoin permease</fullName>
    </submittedName>
</protein>
<dbReference type="STRING" id="273057.SSO1905"/>
<dbReference type="HOGENOM" id="CLU_021555_0_0_2"/>
<dbReference type="EnsemblBacteria" id="AAK42097">
    <property type="protein sequence ID" value="AAK42097"/>
    <property type="gene ID" value="SSO1905"/>
</dbReference>
<dbReference type="Proteomes" id="UP000001974">
    <property type="component" value="Chromosome"/>
</dbReference>
<comment type="similarity">
    <text evidence="2">Belongs to the purine-cytosine permease (2.A.39) family.</text>
</comment>
<feature type="transmembrane region" description="Helical" evidence="6">
    <location>
        <begin position="44"/>
        <end position="67"/>
    </location>
</feature>
<name>Q97X50_SACS2</name>
<dbReference type="InterPro" id="IPR001248">
    <property type="entry name" value="Pur-cyt_permease"/>
</dbReference>
<feature type="transmembrane region" description="Helical" evidence="6">
    <location>
        <begin position="138"/>
        <end position="155"/>
    </location>
</feature>
<evidence type="ECO:0000256" key="4">
    <source>
        <dbReference type="ARBA" id="ARBA00022989"/>
    </source>
</evidence>
<feature type="transmembrane region" description="Helical" evidence="6">
    <location>
        <begin position="197"/>
        <end position="216"/>
    </location>
</feature>
<dbReference type="KEGG" id="sso:SSO1905"/>
<dbReference type="PATRIC" id="fig|273057.12.peg.1966"/>
<dbReference type="GO" id="GO:0005886">
    <property type="term" value="C:plasma membrane"/>
    <property type="evidence" value="ECO:0000318"/>
    <property type="project" value="GO_Central"/>
</dbReference>
<dbReference type="PhylomeDB" id="Q97X50"/>
<dbReference type="CDD" id="cd11485">
    <property type="entry name" value="SLC-NCS1sbd_YbbW-like"/>
    <property type="match status" value="1"/>
</dbReference>
<keyword evidence="3 6" id="KW-0812">Transmembrane</keyword>
<feature type="transmembrane region" description="Helical" evidence="6">
    <location>
        <begin position="322"/>
        <end position="345"/>
    </location>
</feature>
<feature type="transmembrane region" description="Helical" evidence="6">
    <location>
        <begin position="394"/>
        <end position="413"/>
    </location>
</feature>
<accession>Q97X50</accession>
<dbReference type="GO" id="GO:0015205">
    <property type="term" value="F:nucleobase transmembrane transporter activity"/>
    <property type="evidence" value="ECO:0000318"/>
    <property type="project" value="GO_Central"/>
</dbReference>
<dbReference type="GO" id="GO:0015851">
    <property type="term" value="P:nucleobase transport"/>
    <property type="evidence" value="ECO:0000318"/>
    <property type="project" value="GO_Central"/>
</dbReference>
<feature type="transmembrane region" description="Helical" evidence="6">
    <location>
        <begin position="74"/>
        <end position="93"/>
    </location>
</feature>
<dbReference type="InParanoid" id="Q97X50"/>
<evidence type="ECO:0000256" key="1">
    <source>
        <dbReference type="ARBA" id="ARBA00004141"/>
    </source>
</evidence>
<feature type="transmembrane region" description="Helical" evidence="6">
    <location>
        <begin position="434"/>
        <end position="457"/>
    </location>
</feature>
<dbReference type="PaxDb" id="273057-SSO1905"/>
<dbReference type="PANTHER" id="PTHR30618">
    <property type="entry name" value="NCS1 FAMILY PURINE/PYRIMIDINE TRANSPORTER"/>
    <property type="match status" value="1"/>
</dbReference>
<dbReference type="AlphaFoldDB" id="Q97X50"/>
<comment type="subcellular location">
    <subcellularLocation>
        <location evidence="1">Membrane</location>
        <topology evidence="1">Multi-pass membrane protein</topology>
    </subcellularLocation>
</comment>
<feature type="transmembrane region" description="Helical" evidence="6">
    <location>
        <begin position="275"/>
        <end position="297"/>
    </location>
</feature>
<feature type="transmembrane region" description="Helical" evidence="6">
    <location>
        <begin position="463"/>
        <end position="482"/>
    </location>
</feature>
<keyword evidence="5 6" id="KW-0472">Membrane</keyword>
<feature type="transmembrane region" description="Helical" evidence="6">
    <location>
        <begin position="236"/>
        <end position="254"/>
    </location>
</feature>
<dbReference type="PANTHER" id="PTHR30618:SF0">
    <property type="entry name" value="PURINE-URACIL PERMEASE NCS1"/>
    <property type="match status" value="1"/>
</dbReference>
<dbReference type="InterPro" id="IPR045225">
    <property type="entry name" value="Uracil/uridine/allantoin_perm"/>
</dbReference>
<dbReference type="RefSeq" id="WP_010923643.1">
    <property type="nucleotide sequence ID" value="NC_002754.1"/>
</dbReference>
<proteinExistence type="inferred from homology"/>
<keyword evidence="4 6" id="KW-1133">Transmembrane helix</keyword>
<evidence type="ECO:0000313" key="7">
    <source>
        <dbReference type="EMBL" id="AAK42097.1"/>
    </source>
</evidence>
<dbReference type="FunFam" id="1.10.4160.10:FF:000017">
    <property type="entry name" value="Permease for cytosine/purines uracil thiamine allantoin"/>
    <property type="match status" value="1"/>
</dbReference>
<evidence type="ECO:0000256" key="3">
    <source>
        <dbReference type="ARBA" id="ARBA00022692"/>
    </source>
</evidence>
<dbReference type="Gene3D" id="1.10.4160.10">
    <property type="entry name" value="Hydantoin permease"/>
    <property type="match status" value="1"/>
</dbReference>
<dbReference type="Pfam" id="PF02133">
    <property type="entry name" value="Transp_cyt_pur"/>
    <property type="match status" value="1"/>
</dbReference>
<organism evidence="7 8">
    <name type="scientific">Saccharolobus solfataricus (strain ATCC 35092 / DSM 1617 / JCM 11322 / P2)</name>
    <name type="common">Sulfolobus solfataricus</name>
    <dbReference type="NCBI Taxonomy" id="273057"/>
    <lineage>
        <taxon>Archaea</taxon>
        <taxon>Thermoproteota</taxon>
        <taxon>Thermoprotei</taxon>
        <taxon>Sulfolobales</taxon>
        <taxon>Sulfolobaceae</taxon>
        <taxon>Saccharolobus</taxon>
    </lineage>
</organism>
<dbReference type="PIR" id="B90355">
    <property type="entry name" value="B90355"/>
</dbReference>
<dbReference type="EMBL" id="AE006641">
    <property type="protein sequence ID" value="AAK42097.1"/>
    <property type="molecule type" value="Genomic_DNA"/>
</dbReference>
<evidence type="ECO:0000256" key="2">
    <source>
        <dbReference type="ARBA" id="ARBA00008974"/>
    </source>
</evidence>
<dbReference type="GeneID" id="1453424"/>